<accession>A0AAV5KUF2</accession>
<evidence type="ECO:0000313" key="1">
    <source>
        <dbReference type="EMBL" id="GKV28324.1"/>
    </source>
</evidence>
<dbReference type="EMBL" id="BPVZ01000079">
    <property type="protein sequence ID" value="GKV28324.1"/>
    <property type="molecule type" value="Genomic_DNA"/>
</dbReference>
<keyword evidence="2" id="KW-1185">Reference proteome</keyword>
<dbReference type="Gene3D" id="1.25.40.10">
    <property type="entry name" value="Tetratricopeptide repeat domain"/>
    <property type="match status" value="1"/>
</dbReference>
<dbReference type="PANTHER" id="PTHR26312:SF176">
    <property type="entry name" value="TETRATRICOPEPTIDE-LIKE HELICAL DOMAIN-CONTAINING PROTEIN-RELATED"/>
    <property type="match status" value="1"/>
</dbReference>
<evidence type="ECO:0000313" key="2">
    <source>
        <dbReference type="Proteomes" id="UP001054252"/>
    </source>
</evidence>
<dbReference type="Proteomes" id="UP001054252">
    <property type="component" value="Unassembled WGS sequence"/>
</dbReference>
<dbReference type="SUPFAM" id="SSF48452">
    <property type="entry name" value="TPR-like"/>
    <property type="match status" value="1"/>
</dbReference>
<protein>
    <submittedName>
        <fullName evidence="1">Uncharacterized protein</fullName>
    </submittedName>
</protein>
<organism evidence="1 2">
    <name type="scientific">Rubroshorea leprosula</name>
    <dbReference type="NCBI Taxonomy" id="152421"/>
    <lineage>
        <taxon>Eukaryota</taxon>
        <taxon>Viridiplantae</taxon>
        <taxon>Streptophyta</taxon>
        <taxon>Embryophyta</taxon>
        <taxon>Tracheophyta</taxon>
        <taxon>Spermatophyta</taxon>
        <taxon>Magnoliopsida</taxon>
        <taxon>eudicotyledons</taxon>
        <taxon>Gunneridae</taxon>
        <taxon>Pentapetalae</taxon>
        <taxon>rosids</taxon>
        <taxon>malvids</taxon>
        <taxon>Malvales</taxon>
        <taxon>Dipterocarpaceae</taxon>
        <taxon>Rubroshorea</taxon>
    </lineage>
</organism>
<name>A0AAV5KUF2_9ROSI</name>
<dbReference type="InterPro" id="IPR011990">
    <property type="entry name" value="TPR-like_helical_dom_sf"/>
</dbReference>
<dbReference type="AlphaFoldDB" id="A0AAV5KUF2"/>
<reference evidence="1 2" key="1">
    <citation type="journal article" date="2021" name="Commun. Biol.">
        <title>The genome of Shorea leprosula (Dipterocarpaceae) highlights the ecological relevance of drought in aseasonal tropical rainforests.</title>
        <authorList>
            <person name="Ng K.K.S."/>
            <person name="Kobayashi M.J."/>
            <person name="Fawcett J.A."/>
            <person name="Hatakeyama M."/>
            <person name="Paape T."/>
            <person name="Ng C.H."/>
            <person name="Ang C.C."/>
            <person name="Tnah L.H."/>
            <person name="Lee C.T."/>
            <person name="Nishiyama T."/>
            <person name="Sese J."/>
            <person name="O'Brien M.J."/>
            <person name="Copetti D."/>
            <person name="Mohd Noor M.I."/>
            <person name="Ong R.C."/>
            <person name="Putra M."/>
            <person name="Sireger I.Z."/>
            <person name="Indrioko S."/>
            <person name="Kosugi Y."/>
            <person name="Izuno A."/>
            <person name="Isagi Y."/>
            <person name="Lee S.L."/>
            <person name="Shimizu K.K."/>
        </authorList>
    </citation>
    <scope>NUCLEOTIDE SEQUENCE [LARGE SCALE GENOMIC DNA]</scope>
    <source>
        <strain evidence="1">214</strain>
    </source>
</reference>
<comment type="caution">
    <text evidence="1">The sequence shown here is derived from an EMBL/GenBank/DDBJ whole genome shotgun (WGS) entry which is preliminary data.</text>
</comment>
<proteinExistence type="predicted"/>
<dbReference type="PANTHER" id="PTHR26312">
    <property type="entry name" value="TETRATRICOPEPTIDE REPEAT PROTEIN 5"/>
    <property type="match status" value="1"/>
</dbReference>
<sequence length="506" mass="57668">MELNFAMKGMQISRLVVPQKPASSLFMVYLGCNQPSYSHLVYRTNLCHGSKLGSYRFKLACSARDNHNPDEELTRSEELARRFSFINDVDENFKETTCRVSESSGDFRSKEGENGTKVDFSMKLLPSKIEVLEPNILGISLEPPDWPGRDDIEKIDIEQKANRVDIPLSLRMIKKKQKWQEGFVDAGEFTYCSLKKAFSSLVSSIEEIQNNALQLHGSLYSEDLHGIMNKVQREMNNSFVWLFQQVFSRTPTLMVYVMILLANFTTNSMADNVAAAVVLSSPSETIAETIPFTEEYCGGKSKSDCSTSVQYPSIVSPDKLLEGSRGMTAEEVGLWNSTVEVALRMRGESDDKVLDYQMMRQFVTQINVELEPDDYEEYYRTDLLYQMSLAEEPNNQLLLLNYGQFLHLVSKDHDRAEECFKRAIQIEPPDAVALTQYADFLWKVRNDLWEAEERYQQAMAAEPDNPYHASKYANFLWSTGGEDTCFPLSGSFENCDKFSRSNGDNT</sequence>
<gene>
    <name evidence="1" type="ORF">SLEP1_g37395</name>
</gene>